<evidence type="ECO:0000313" key="3">
    <source>
        <dbReference type="Proteomes" id="UP000316714"/>
    </source>
</evidence>
<comment type="caution">
    <text evidence="2">The sequence shown here is derived from an EMBL/GenBank/DDBJ whole genome shotgun (WGS) entry which is preliminary data.</text>
</comment>
<dbReference type="InterPro" id="IPR036215">
    <property type="entry name" value="TM0957-like_sf"/>
</dbReference>
<keyword evidence="1" id="KW-0812">Transmembrane</keyword>
<protein>
    <recommendedName>
        <fullName evidence="4">DUF2291 domain-containing protein</fullName>
    </recommendedName>
</protein>
<evidence type="ECO:0008006" key="4">
    <source>
        <dbReference type="Google" id="ProtNLM"/>
    </source>
</evidence>
<reference evidence="2 3" key="1">
    <citation type="submission" date="2019-02" db="EMBL/GenBank/DDBJ databases">
        <title>Deep-cultivation of Planctomycetes and their phenomic and genomic characterization uncovers novel biology.</title>
        <authorList>
            <person name="Wiegand S."/>
            <person name="Jogler M."/>
            <person name="Boedeker C."/>
            <person name="Pinto D."/>
            <person name="Vollmers J."/>
            <person name="Rivas-Marin E."/>
            <person name="Kohn T."/>
            <person name="Peeters S.H."/>
            <person name="Heuer A."/>
            <person name="Rast P."/>
            <person name="Oberbeckmann S."/>
            <person name="Bunk B."/>
            <person name="Jeske O."/>
            <person name="Meyerdierks A."/>
            <person name="Storesund J.E."/>
            <person name="Kallscheuer N."/>
            <person name="Luecker S."/>
            <person name="Lage O.M."/>
            <person name="Pohl T."/>
            <person name="Merkel B.J."/>
            <person name="Hornburger P."/>
            <person name="Mueller R.-W."/>
            <person name="Bruemmer F."/>
            <person name="Labrenz M."/>
            <person name="Spormann A.M."/>
            <person name="Op Den Camp H."/>
            <person name="Overmann J."/>
            <person name="Amann R."/>
            <person name="Jetten M.S.M."/>
            <person name="Mascher T."/>
            <person name="Medema M.H."/>
            <person name="Devos D.P."/>
            <person name="Kaster A.-K."/>
            <person name="Ovreas L."/>
            <person name="Rohde M."/>
            <person name="Galperin M.Y."/>
            <person name="Jogler C."/>
        </authorList>
    </citation>
    <scope>NUCLEOTIDE SEQUENCE [LARGE SCALE GENOMIC DNA]</scope>
    <source>
        <strain evidence="2 3">KOR34</strain>
    </source>
</reference>
<accession>A0A5C5V9J8</accession>
<evidence type="ECO:0000256" key="1">
    <source>
        <dbReference type="SAM" id="Phobius"/>
    </source>
</evidence>
<dbReference type="Gene3D" id="1.10.10.1260">
    <property type="entry name" value="Envelope glycoprotein gp160, DUF2291, helical domain"/>
    <property type="match status" value="1"/>
</dbReference>
<dbReference type="InterPro" id="IPR014582">
    <property type="entry name" value="UCP033535_lipo"/>
</dbReference>
<evidence type="ECO:0000313" key="2">
    <source>
        <dbReference type="EMBL" id="TWT35248.1"/>
    </source>
</evidence>
<keyword evidence="1" id="KW-0472">Membrane</keyword>
<gene>
    <name evidence="2" type="ORF">KOR34_01360</name>
</gene>
<dbReference type="SUPFAM" id="SSF141318">
    <property type="entry name" value="TM0957-like"/>
    <property type="match status" value="1"/>
</dbReference>
<dbReference type="PROSITE" id="PS51257">
    <property type="entry name" value="PROKAR_LIPOPROTEIN"/>
    <property type="match status" value="1"/>
</dbReference>
<feature type="transmembrane region" description="Helical" evidence="1">
    <location>
        <begin position="7"/>
        <end position="25"/>
    </location>
</feature>
<proteinExistence type="predicted"/>
<sequence length="236" mass="25139">MVSRRRLIGFIVALVVGCVGCWYFPLFHVQHIGVMAKIDKAAKVSSGESGPLDAADYVDAIWNSPLRSGGAGAEIIGLWEGYQSNAAAAQKEFGRQVGIGGPWYFCVRGQGTVESVEGDRVLVRVRDSPRRACLELGTLVGSTVRDAVGAKASDFTNSQDFNAIAAALNRRVEEEVIAPNREALQPGVTLDFVGCAKISRKSDLDPLCLIPIRLRIRDSGGTSVNAPDAVDGLAPL</sequence>
<keyword evidence="1" id="KW-1133">Transmembrane helix</keyword>
<organism evidence="2 3">
    <name type="scientific">Posidoniimonas corsicana</name>
    <dbReference type="NCBI Taxonomy" id="1938618"/>
    <lineage>
        <taxon>Bacteria</taxon>
        <taxon>Pseudomonadati</taxon>
        <taxon>Planctomycetota</taxon>
        <taxon>Planctomycetia</taxon>
        <taxon>Pirellulales</taxon>
        <taxon>Lacipirellulaceae</taxon>
        <taxon>Posidoniimonas</taxon>
    </lineage>
</organism>
<name>A0A5C5V9J8_9BACT</name>
<dbReference type="Proteomes" id="UP000316714">
    <property type="component" value="Unassembled WGS sequence"/>
</dbReference>
<dbReference type="EMBL" id="SIHJ01000001">
    <property type="protein sequence ID" value="TWT35248.1"/>
    <property type="molecule type" value="Genomic_DNA"/>
</dbReference>
<dbReference type="Pfam" id="PF10054">
    <property type="entry name" value="DUF2291"/>
    <property type="match status" value="1"/>
</dbReference>
<dbReference type="AlphaFoldDB" id="A0A5C5V9J8"/>
<dbReference type="Gene3D" id="2.40.50.420">
    <property type="entry name" value="Envelope glycoprotein gp160, DUF2291, alpha/beta domain"/>
    <property type="match status" value="1"/>
</dbReference>
<keyword evidence="3" id="KW-1185">Reference proteome</keyword>